<evidence type="ECO:0000256" key="2">
    <source>
        <dbReference type="SAM" id="MobiDB-lite"/>
    </source>
</evidence>
<evidence type="ECO:0000256" key="3">
    <source>
        <dbReference type="SAM" id="SignalP"/>
    </source>
</evidence>
<evidence type="ECO:0000313" key="5">
    <source>
        <dbReference type="EMBL" id="EMS49407.1"/>
    </source>
</evidence>
<organism evidence="5">
    <name type="scientific">Triticum urartu</name>
    <name type="common">Red wild einkorn</name>
    <name type="synonym">Crithodium urartu</name>
    <dbReference type="NCBI Taxonomy" id="4572"/>
    <lineage>
        <taxon>Eukaryota</taxon>
        <taxon>Viridiplantae</taxon>
        <taxon>Streptophyta</taxon>
        <taxon>Embryophyta</taxon>
        <taxon>Tracheophyta</taxon>
        <taxon>Spermatophyta</taxon>
        <taxon>Magnoliopsida</taxon>
        <taxon>Liliopsida</taxon>
        <taxon>Poales</taxon>
        <taxon>Poaceae</taxon>
        <taxon>BOP clade</taxon>
        <taxon>Pooideae</taxon>
        <taxon>Triticodae</taxon>
        <taxon>Triticeae</taxon>
        <taxon>Triticinae</taxon>
        <taxon>Triticum</taxon>
    </lineage>
</organism>
<dbReference type="Pfam" id="PF21040">
    <property type="entry name" value="CEP104-like_TOG"/>
    <property type="match status" value="1"/>
</dbReference>
<dbReference type="PANTHER" id="PTHR21567:SF69">
    <property type="entry name" value="TOG DOMAIN-CONTAINING PROTEIN"/>
    <property type="match status" value="1"/>
</dbReference>
<feature type="coiled-coil region" evidence="1">
    <location>
        <begin position="1049"/>
        <end position="1076"/>
    </location>
</feature>
<feature type="compositionally biased region" description="Polar residues" evidence="2">
    <location>
        <begin position="456"/>
        <end position="466"/>
    </location>
</feature>
<feature type="chain" id="PRO_5010836840" evidence="3">
    <location>
        <begin position="22"/>
        <end position="1762"/>
    </location>
</feature>
<dbReference type="SUPFAM" id="SSF48371">
    <property type="entry name" value="ARM repeat"/>
    <property type="match status" value="1"/>
</dbReference>
<dbReference type="Gene3D" id="1.25.10.10">
    <property type="entry name" value="Leucine-rich Repeat Variant"/>
    <property type="match status" value="4"/>
</dbReference>
<feature type="domain" description="TOG" evidence="4">
    <location>
        <begin position="968"/>
        <end position="1220"/>
    </location>
</feature>
<dbReference type="GO" id="GO:0000226">
    <property type="term" value="P:microtubule cytoskeleton organization"/>
    <property type="evidence" value="ECO:0007669"/>
    <property type="project" value="TreeGrafter"/>
</dbReference>
<keyword evidence="1" id="KW-0175">Coiled coil</keyword>
<proteinExistence type="predicted"/>
<protein>
    <submittedName>
        <fullName evidence="5">Protein FAR1-RELATED SEQUENCE 5</fullName>
    </submittedName>
</protein>
<dbReference type="SMART" id="SM01349">
    <property type="entry name" value="TOG"/>
    <property type="match status" value="2"/>
</dbReference>
<dbReference type="PANTHER" id="PTHR21567">
    <property type="entry name" value="CLASP"/>
    <property type="match status" value="1"/>
</dbReference>
<dbReference type="InterPro" id="IPR024395">
    <property type="entry name" value="CLASP_N_dom"/>
</dbReference>
<sequence length="1762" mass="198869">MANLLLLLVRHVALLLFSCDTDITEKPVEPIRVHSEKELFREIEKIASALNPEKDWSIRIAAMQRIEALKMHLCRSRSSLLYAKAELRGKSRGAIDYPSFFMLLKQLVHPLSSQLADRRSSIVKQVKVYTEVGLSFKTAKARGRVTGWAQACHLLNVLSKELLSDFEACAEIFIPILRNCKVSRIVPLIADTAKNDRSAILRARCCEYALLILEYWADAPEIQRSADLYEDLIKCCVADAMSEVRATARSCYRMFIKTWPERSRRLFMSFDPAIQRIINDEDGGMHKRYPSSLHEKGAQLSRSSSHASGTHLTGYGTSSIVAMDKGAAISSESSLSSSMLLSQSKATGRHAERSIESVLSSSKQKVSAIESLLKGVGISGRQNFSAVRSTSLDLGVDPPSSRDPHIPLAAPASDHLSLQSSALLDSSLPSISIRRNGGSRLIDAMPQVDTKERSRSPYSRNLSSEPMSDLSVPYLRRSSGRSQDDSIMDESNDTWPRPNRRSPQMHTDKHFTDMAYRDASYRNSQNNHVPHFQRPLRKQVASRVSVGVRHSFDDGHVPSNEMSGYTDGPASLNEALSEGLSPSSDWVARVAAFNFVQTLLQLGQKGIQEITQNFEKVMKLFFRYLDDPHHKVAQAAFSTLADIIPACKKPFESYVERILPYVFSRLIDPKELVSKPCSSTLEVVGRTYAVDTLLPAIVRSLDEQRSPKAKLAVLEFANKSFSKYKVDSEGYSNSGFLKLWLSKLAPLIHEKNAKLKETSIKGIISVYSHFDSTAVLNFILNLSIEEQNLVRRSLKQYTPRIEVDLVNYLQSKKERSRPKSYEYEQIDFGTSEDGYNPTSRNSYPFGRVSASSFDNESGKRMHTVQESTFLTGRTTSDARTDHANQCFEPSSEADIFTASRESKSNARSVVEAARSWADYPEKSDATIDDENSVGTPRLDFVRRVSDGHNNAAVTTVGKIIQDMDQFVDLSSVKVVSHTTDGPSVPQLLHRIISNDGEVSSQDKQDALQQLLQASANNDNSIWTKILTTILEVWDDSDSSVRELSLSLVAEMLRNQKDQMEESIEIILEKLVQMTKDVVAKISNEANQCLNVVLAKYDPFRCLAVIVPLLVTDDEKTLVMCINCLTKLVGRLSQEELVAQLPSFLPALFDAFNNQSPDIRKKQTGGAHVFFCVEAHEFYNLYSWEIGFGIRFGRSRLNVKKSKCMQELVCGCAGDSGKENSRSIRCGCDAMIRLLRSSDNGWYISQFNSAHNHALSLTCGEKLHWKPHRYIDVHIKDLVKQLREKNVSLSKVYSIVGSFFGAMENIPFTKRSLKVLCGKLSKDQSDHDATKTVQLLQDIKAADHIFSYNVHVDDEARVKTLMWVTGKGIDHYRYFGDAITFDTTCRTNLYDMPFDQARAMELAIIDELPNTTHKWCKWHVLKKAKESLGVLYGKKSEFKRDFQMLVHHVLTVEEFENGWDAMLLKYGLHKHPFLTQIYEVCCKWARPYFIGSFYAKMTSTQHSESANHMIKCYVPPGCPMHLFLKQYEKILFDRDSKESYQEKRTTIAGVVLKGNWPIERHARKIYTRAMFEKFGESLYKVGSYVTEEVICKRKYLVRHVDAVKRESWCKGIFTVEVVDGMGEFVCERGFYPHSDILCCHTLKVMLDLRVSEIPTKHIMKRWTRDACDILPEDLVMYQNDQGPPKANTYRHSKLYHAALSFVGQGDANVQSYEAAMLLIKHASAKLEPLCVVRDGMGVGNREAAAKSLAEDQDNVMAQWDDCV</sequence>
<feature type="region of interest" description="Disordered" evidence="2">
    <location>
        <begin position="442"/>
        <end position="507"/>
    </location>
</feature>
<dbReference type="OMA" id="VCSDDKH"/>
<feature type="signal peptide" evidence="3">
    <location>
        <begin position="1"/>
        <end position="21"/>
    </location>
</feature>
<feature type="region of interest" description="Disordered" evidence="2">
    <location>
        <begin position="281"/>
        <end position="310"/>
    </location>
</feature>
<dbReference type="GO" id="GO:0005881">
    <property type="term" value="C:cytoplasmic microtubule"/>
    <property type="evidence" value="ECO:0007669"/>
    <property type="project" value="TreeGrafter"/>
</dbReference>
<name>M7YPS2_TRIUA</name>
<dbReference type="GO" id="GO:0008017">
    <property type="term" value="F:microtubule binding"/>
    <property type="evidence" value="ECO:0007669"/>
    <property type="project" value="TreeGrafter"/>
</dbReference>
<dbReference type="eggNOG" id="KOG2956">
    <property type="taxonomic scope" value="Eukaryota"/>
</dbReference>
<accession>M7YPS2</accession>
<evidence type="ECO:0000256" key="1">
    <source>
        <dbReference type="SAM" id="Coils"/>
    </source>
</evidence>
<dbReference type="EMBL" id="KD243584">
    <property type="protein sequence ID" value="EMS49407.1"/>
    <property type="molecule type" value="Genomic_DNA"/>
</dbReference>
<feature type="domain" description="TOG" evidence="4">
    <location>
        <begin position="561"/>
        <end position="807"/>
    </location>
</feature>
<dbReference type="Pfam" id="PF03101">
    <property type="entry name" value="FAR1"/>
    <property type="match status" value="1"/>
</dbReference>
<dbReference type="Pfam" id="PF12348">
    <property type="entry name" value="CLASP_N"/>
    <property type="match status" value="1"/>
</dbReference>
<dbReference type="InterPro" id="IPR034085">
    <property type="entry name" value="TOG"/>
</dbReference>
<feature type="compositionally biased region" description="Polar residues" evidence="2">
    <location>
        <begin position="300"/>
        <end position="310"/>
    </location>
</feature>
<reference evidence="5" key="1">
    <citation type="journal article" date="2013" name="Nature">
        <title>Draft genome of the wheat A-genome progenitor Triticum urartu.</title>
        <authorList>
            <person name="Ling H.Q."/>
            <person name="Zhao S."/>
            <person name="Liu D."/>
            <person name="Wang J."/>
            <person name="Sun H."/>
            <person name="Zhang C."/>
            <person name="Fan H."/>
            <person name="Li D."/>
            <person name="Dong L."/>
            <person name="Tao Y."/>
            <person name="Gao C."/>
            <person name="Wu H."/>
            <person name="Li Y."/>
            <person name="Cui Y."/>
            <person name="Guo X."/>
            <person name="Zheng S."/>
            <person name="Wang B."/>
            <person name="Yu K."/>
            <person name="Liang Q."/>
            <person name="Yang W."/>
            <person name="Lou X."/>
            <person name="Chen J."/>
            <person name="Feng M."/>
            <person name="Jian J."/>
            <person name="Zhang X."/>
            <person name="Luo G."/>
            <person name="Jiang Y."/>
            <person name="Liu J."/>
            <person name="Wang Z."/>
            <person name="Sha Y."/>
            <person name="Zhang B."/>
            <person name="Wu H."/>
            <person name="Tang D."/>
            <person name="Shen Q."/>
            <person name="Xue P."/>
            <person name="Zou S."/>
            <person name="Wang X."/>
            <person name="Liu X."/>
            <person name="Wang F."/>
            <person name="Yang Y."/>
            <person name="An X."/>
            <person name="Dong Z."/>
            <person name="Zhang K."/>
            <person name="Zhang X."/>
            <person name="Luo M.C."/>
            <person name="Dvorak J."/>
            <person name="Tong Y."/>
            <person name="Wang J."/>
            <person name="Yang H."/>
            <person name="Li Z."/>
            <person name="Wang D."/>
            <person name="Zhang A."/>
            <person name="Wang J."/>
        </authorList>
    </citation>
    <scope>NUCLEOTIDE SEQUENCE</scope>
</reference>
<evidence type="ECO:0000259" key="4">
    <source>
        <dbReference type="SMART" id="SM01349"/>
    </source>
</evidence>
<keyword evidence="3" id="KW-0732">Signal</keyword>
<dbReference type="STRING" id="4572.M7YPS2"/>
<dbReference type="InterPro" id="IPR004330">
    <property type="entry name" value="FAR1_DNA_bnd_dom"/>
</dbReference>
<gene>
    <name evidence="5" type="ORF">TRIUR3_33125</name>
</gene>
<dbReference type="InterPro" id="IPR011989">
    <property type="entry name" value="ARM-like"/>
</dbReference>
<dbReference type="InterPro" id="IPR016024">
    <property type="entry name" value="ARM-type_fold"/>
</dbReference>